<dbReference type="SUPFAM" id="SSF140500">
    <property type="entry name" value="BAS1536-like"/>
    <property type="match status" value="1"/>
</dbReference>
<protein>
    <submittedName>
        <fullName evidence="1">Aspartyl-phosphate phosphatase Spo0E family protein</fullName>
    </submittedName>
</protein>
<evidence type="ECO:0000313" key="2">
    <source>
        <dbReference type="Proteomes" id="UP000276128"/>
    </source>
</evidence>
<organism evidence="1 2">
    <name type="scientific">Paenibacillus whitsoniae</name>
    <dbReference type="NCBI Taxonomy" id="2496558"/>
    <lineage>
        <taxon>Bacteria</taxon>
        <taxon>Bacillati</taxon>
        <taxon>Bacillota</taxon>
        <taxon>Bacilli</taxon>
        <taxon>Bacillales</taxon>
        <taxon>Paenibacillaceae</taxon>
        <taxon>Paenibacillus</taxon>
    </lineage>
</organism>
<evidence type="ECO:0000313" key="1">
    <source>
        <dbReference type="EMBL" id="RTE08716.1"/>
    </source>
</evidence>
<dbReference type="Pfam" id="PF09388">
    <property type="entry name" value="SpoOE-like"/>
    <property type="match status" value="1"/>
</dbReference>
<dbReference type="AlphaFoldDB" id="A0A430JCD9"/>
<sequence length="96" mass="11239">MLKRGGMSMAFLEYQLTSYQRQPQICEQDFGQRWLNRSAKKHSALSVLEEEIHALRRKMEQLVMDGREMTSEEVVLLSTQLDLKINEYMASGKKSR</sequence>
<dbReference type="InterPro" id="IPR036638">
    <property type="entry name" value="HLH_DNA-bd_sf"/>
</dbReference>
<comment type="caution">
    <text evidence="1">The sequence shown here is derived from an EMBL/GenBank/DDBJ whole genome shotgun (WGS) entry which is preliminary data.</text>
</comment>
<dbReference type="EMBL" id="RXHU01000043">
    <property type="protein sequence ID" value="RTE08716.1"/>
    <property type="molecule type" value="Genomic_DNA"/>
</dbReference>
<proteinExistence type="predicted"/>
<keyword evidence="2" id="KW-1185">Reference proteome</keyword>
<dbReference type="GO" id="GO:0043937">
    <property type="term" value="P:regulation of sporulation"/>
    <property type="evidence" value="ECO:0007669"/>
    <property type="project" value="InterPro"/>
</dbReference>
<dbReference type="Gene3D" id="4.10.280.10">
    <property type="entry name" value="Helix-loop-helix DNA-binding domain"/>
    <property type="match status" value="1"/>
</dbReference>
<dbReference type="GO" id="GO:0046983">
    <property type="term" value="F:protein dimerization activity"/>
    <property type="evidence" value="ECO:0007669"/>
    <property type="project" value="InterPro"/>
</dbReference>
<dbReference type="OrthoDB" id="2666800at2"/>
<accession>A0A430JCD9</accession>
<dbReference type="InterPro" id="IPR018540">
    <property type="entry name" value="Spo0E-like"/>
</dbReference>
<gene>
    <name evidence="1" type="ORF">EJQ19_15715</name>
</gene>
<dbReference type="InterPro" id="IPR037208">
    <property type="entry name" value="Spo0E-like_sf"/>
</dbReference>
<dbReference type="Proteomes" id="UP000276128">
    <property type="component" value="Unassembled WGS sequence"/>
</dbReference>
<name>A0A430JCD9_9BACL</name>
<reference evidence="1 2" key="1">
    <citation type="submission" date="2018-12" db="EMBL/GenBank/DDBJ databases">
        <title>Bacillus ochoae sp. nov., Paenibacillus whitsoniae sp. nov., Paenibacillus spiritus sp. nov. Isolated from the Mars Exploration Rover during spacecraft assembly.</title>
        <authorList>
            <person name="Seuylemezian A."/>
            <person name="Vaishampayan P."/>
        </authorList>
    </citation>
    <scope>NUCLEOTIDE SEQUENCE [LARGE SCALE GENOMIC DNA]</scope>
    <source>
        <strain evidence="1 2">MER 54</strain>
    </source>
</reference>